<accession>A0A1J4KFX7</accession>
<protein>
    <submittedName>
        <fullName evidence="1">Uncharacterized protein</fullName>
    </submittedName>
</protein>
<dbReference type="RefSeq" id="XP_068361820.1">
    <property type="nucleotide sequence ID" value="XM_068492078.1"/>
</dbReference>
<keyword evidence="2" id="KW-1185">Reference proteome</keyword>
<dbReference type="AlphaFoldDB" id="A0A1J4KFX7"/>
<dbReference type="EMBL" id="MLAK01000660">
    <property type="protein sequence ID" value="OHT08684.1"/>
    <property type="molecule type" value="Genomic_DNA"/>
</dbReference>
<evidence type="ECO:0000313" key="1">
    <source>
        <dbReference type="EMBL" id="OHT08684.1"/>
    </source>
</evidence>
<dbReference type="VEuPathDB" id="TrichDB:TRFO_04742"/>
<dbReference type="Proteomes" id="UP000179807">
    <property type="component" value="Unassembled WGS sequence"/>
</dbReference>
<comment type="caution">
    <text evidence="1">The sequence shown here is derived from an EMBL/GenBank/DDBJ whole genome shotgun (WGS) entry which is preliminary data.</text>
</comment>
<proteinExistence type="predicted"/>
<dbReference type="GeneID" id="94826782"/>
<sequence>MNSKYFNAYLVMLHQINASFKFEKLLFCSHKMDHEKEKFLQLFNETRQELSLIEKNVGQLVNLFGDQNTKKHECDSLRFENEILQRDLESEERWMHRIAEEALESEEKCLLVTIRCIWLLASKEPNTSEILNNGSVLNILAETLCMKSRIEFSSSSKNPGDEHPSRLKMQFGQNDDTESAIFGVFANICQSKEATQTFACRFPDALFGVVESAKNTLTRSLAYVTRAQMALVFLHNLSSFGSFFTFLAEQNIPEVVAQSAIECVTASKINGRLGSQSVKSSLYQKSENVDEEKHAWESAAEVAIRVLAGMAAQHGDRLLAFIQYDTVIELYRVLTSVETPKTPHTLSLITYIGQKANLTFPSLHCHAPPGSQ</sequence>
<name>A0A1J4KFX7_9EUKA</name>
<reference evidence="1" key="1">
    <citation type="submission" date="2016-10" db="EMBL/GenBank/DDBJ databases">
        <authorList>
            <person name="Benchimol M."/>
            <person name="Almeida L.G."/>
            <person name="Vasconcelos A.T."/>
            <person name="Perreira-Neves A."/>
            <person name="Rosa I.A."/>
            <person name="Tasca T."/>
            <person name="Bogo M.R."/>
            <person name="de Souza W."/>
        </authorList>
    </citation>
    <scope>NUCLEOTIDE SEQUENCE [LARGE SCALE GENOMIC DNA]</scope>
    <source>
        <strain evidence="1">K</strain>
    </source>
</reference>
<organism evidence="1 2">
    <name type="scientific">Tritrichomonas foetus</name>
    <dbReference type="NCBI Taxonomy" id="1144522"/>
    <lineage>
        <taxon>Eukaryota</taxon>
        <taxon>Metamonada</taxon>
        <taxon>Parabasalia</taxon>
        <taxon>Tritrichomonadida</taxon>
        <taxon>Tritrichomonadidae</taxon>
        <taxon>Tritrichomonas</taxon>
    </lineage>
</organism>
<gene>
    <name evidence="1" type="ORF">TRFO_04742</name>
</gene>
<evidence type="ECO:0000313" key="2">
    <source>
        <dbReference type="Proteomes" id="UP000179807"/>
    </source>
</evidence>